<dbReference type="InterPro" id="IPR044068">
    <property type="entry name" value="CB"/>
</dbReference>
<dbReference type="InterPro" id="IPR011010">
    <property type="entry name" value="DNA_brk_join_enz"/>
</dbReference>
<name>A0A4R6R1L7_9BURK</name>
<dbReference type="GO" id="GO:0003677">
    <property type="term" value="F:DNA binding"/>
    <property type="evidence" value="ECO:0007669"/>
    <property type="project" value="UniProtKB-UniRule"/>
</dbReference>
<dbReference type="RefSeq" id="WP_243738732.1">
    <property type="nucleotide sequence ID" value="NZ_SNXW01000012.1"/>
</dbReference>
<dbReference type="InterPro" id="IPR052925">
    <property type="entry name" value="Phage_Integrase-like_Recomb"/>
</dbReference>
<evidence type="ECO:0000256" key="1">
    <source>
        <dbReference type="ARBA" id="ARBA00022908"/>
    </source>
</evidence>
<dbReference type="PROSITE" id="PS51898">
    <property type="entry name" value="TYR_RECOMBINASE"/>
    <property type="match status" value="1"/>
</dbReference>
<keyword evidence="8" id="KW-1185">Reference proteome</keyword>
<dbReference type="GO" id="GO:0015074">
    <property type="term" value="P:DNA integration"/>
    <property type="evidence" value="ECO:0007669"/>
    <property type="project" value="UniProtKB-KW"/>
</dbReference>
<dbReference type="Gene3D" id="1.10.150.130">
    <property type="match status" value="1"/>
</dbReference>
<dbReference type="PROSITE" id="PS51900">
    <property type="entry name" value="CB"/>
    <property type="match status" value="1"/>
</dbReference>
<evidence type="ECO:0000256" key="2">
    <source>
        <dbReference type="ARBA" id="ARBA00023125"/>
    </source>
</evidence>
<reference evidence="7 8" key="1">
    <citation type="submission" date="2019-03" db="EMBL/GenBank/DDBJ databases">
        <title>Genomic Encyclopedia of Type Strains, Phase IV (KMG-IV): sequencing the most valuable type-strain genomes for metagenomic binning, comparative biology and taxonomic classification.</title>
        <authorList>
            <person name="Goeker M."/>
        </authorList>
    </citation>
    <scope>NUCLEOTIDE SEQUENCE [LARGE SCALE GENOMIC DNA]</scope>
    <source>
        <strain evidence="7 8">DSM 11901</strain>
    </source>
</reference>
<gene>
    <name evidence="7" type="ORF">EV672_11248</name>
</gene>
<feature type="domain" description="Core-binding (CB)" evidence="6">
    <location>
        <begin position="1"/>
        <end position="76"/>
    </location>
</feature>
<keyword evidence="1" id="KW-0229">DNA integration</keyword>
<dbReference type="EMBL" id="SNXW01000012">
    <property type="protein sequence ID" value="TDP79559.1"/>
    <property type="molecule type" value="Genomic_DNA"/>
</dbReference>
<dbReference type="SUPFAM" id="SSF56349">
    <property type="entry name" value="DNA breaking-rejoining enzymes"/>
    <property type="match status" value="1"/>
</dbReference>
<protein>
    <submittedName>
        <fullName evidence="7">Site-specific recombinase XerD</fullName>
    </submittedName>
</protein>
<evidence type="ECO:0000259" key="5">
    <source>
        <dbReference type="PROSITE" id="PS51898"/>
    </source>
</evidence>
<dbReference type="PANTHER" id="PTHR34605:SF4">
    <property type="entry name" value="DNA ADENINE METHYLTRANSFERASE"/>
    <property type="match status" value="1"/>
</dbReference>
<dbReference type="AlphaFoldDB" id="A0A4R6R1L7"/>
<dbReference type="Gene3D" id="1.10.443.10">
    <property type="entry name" value="Intergrase catalytic core"/>
    <property type="match status" value="1"/>
</dbReference>
<keyword evidence="2 4" id="KW-0238">DNA-binding</keyword>
<dbReference type="PANTHER" id="PTHR34605">
    <property type="entry name" value="PHAGE_INTEGRASE DOMAIN-CONTAINING PROTEIN"/>
    <property type="match status" value="1"/>
</dbReference>
<dbReference type="SUPFAM" id="SSF47823">
    <property type="entry name" value="lambda integrase-like, N-terminal domain"/>
    <property type="match status" value="1"/>
</dbReference>
<evidence type="ECO:0000259" key="6">
    <source>
        <dbReference type="PROSITE" id="PS51900"/>
    </source>
</evidence>
<feature type="domain" description="Tyr recombinase" evidence="5">
    <location>
        <begin position="102"/>
        <end position="310"/>
    </location>
</feature>
<dbReference type="Pfam" id="PF00589">
    <property type="entry name" value="Phage_integrase"/>
    <property type="match status" value="1"/>
</dbReference>
<keyword evidence="3" id="KW-0233">DNA recombination</keyword>
<sequence length="428" mass="47580">MNGPGAIQDYVLAADRENTVRSYANAIKHFETTWKGLLPATSDSVARYLAEHATTLSISTLRQRLAALSRWHADHGFPDPTRSALVQRVFKGVRVKHATAQKRAKPLELEILEQVSDWLSAAQATAGKLGRKTEVLRRTRDRSLLLLGFWRAFRADELTSMRIEEVEARRGVGWTWRPRRTKTVAEGEDREFACPALSRLCPVDAYVDWIQASGLKSGPVFPAIDMWGNVSDSAMQPQAVIPLLRRILQDAGVDAASSYSSHSMRRGFANWATSSGWDVKELMAHVGWRDVGTAVRYIDASQDRFKAKFEQGLAKSAPEPAATTAPAAPSPAPVAVIHLRMLLTKPGGSRKGTERAQQQIQAMHLNKYGVRPIDQDGRRFELRVPFQDREALDDTLLELLDELFRTASSCSCVLEASLHEPATDATWD</sequence>
<organism evidence="7 8">
    <name type="scientific">Aquabacterium commune</name>
    <dbReference type="NCBI Taxonomy" id="70586"/>
    <lineage>
        <taxon>Bacteria</taxon>
        <taxon>Pseudomonadati</taxon>
        <taxon>Pseudomonadota</taxon>
        <taxon>Betaproteobacteria</taxon>
        <taxon>Burkholderiales</taxon>
        <taxon>Aquabacterium</taxon>
    </lineage>
</organism>
<evidence type="ECO:0000313" key="8">
    <source>
        <dbReference type="Proteomes" id="UP000294593"/>
    </source>
</evidence>
<comment type="caution">
    <text evidence="7">The sequence shown here is derived from an EMBL/GenBank/DDBJ whole genome shotgun (WGS) entry which is preliminary data.</text>
</comment>
<dbReference type="InterPro" id="IPR013762">
    <property type="entry name" value="Integrase-like_cat_sf"/>
</dbReference>
<dbReference type="GO" id="GO:0006310">
    <property type="term" value="P:DNA recombination"/>
    <property type="evidence" value="ECO:0007669"/>
    <property type="project" value="UniProtKB-KW"/>
</dbReference>
<dbReference type="InterPro" id="IPR002104">
    <property type="entry name" value="Integrase_catalytic"/>
</dbReference>
<evidence type="ECO:0000313" key="7">
    <source>
        <dbReference type="EMBL" id="TDP79559.1"/>
    </source>
</evidence>
<dbReference type="Proteomes" id="UP000294593">
    <property type="component" value="Unassembled WGS sequence"/>
</dbReference>
<proteinExistence type="predicted"/>
<accession>A0A4R6R1L7</accession>
<evidence type="ECO:0000256" key="3">
    <source>
        <dbReference type="ARBA" id="ARBA00023172"/>
    </source>
</evidence>
<dbReference type="InterPro" id="IPR010998">
    <property type="entry name" value="Integrase_recombinase_N"/>
</dbReference>
<evidence type="ECO:0000256" key="4">
    <source>
        <dbReference type="PROSITE-ProRule" id="PRU01248"/>
    </source>
</evidence>